<feature type="compositionally biased region" description="Basic and acidic residues" evidence="1">
    <location>
        <begin position="190"/>
        <end position="213"/>
    </location>
</feature>
<evidence type="ECO:0000256" key="1">
    <source>
        <dbReference type="SAM" id="MobiDB-lite"/>
    </source>
</evidence>
<feature type="region of interest" description="Disordered" evidence="1">
    <location>
        <begin position="81"/>
        <end position="132"/>
    </location>
</feature>
<dbReference type="EMBL" id="JAWWNJ010000081">
    <property type="protein sequence ID" value="KAK7001926.1"/>
    <property type="molecule type" value="Genomic_DNA"/>
</dbReference>
<accession>A0AAW0A781</accession>
<evidence type="ECO:0000313" key="3">
    <source>
        <dbReference type="Proteomes" id="UP001362999"/>
    </source>
</evidence>
<feature type="region of interest" description="Disordered" evidence="1">
    <location>
        <begin position="37"/>
        <end position="56"/>
    </location>
</feature>
<proteinExistence type="predicted"/>
<feature type="region of interest" description="Disordered" evidence="1">
    <location>
        <begin position="378"/>
        <end position="409"/>
    </location>
</feature>
<feature type="compositionally biased region" description="Basic residues" evidence="1">
    <location>
        <begin position="83"/>
        <end position="94"/>
    </location>
</feature>
<feature type="region of interest" description="Disordered" evidence="1">
    <location>
        <begin position="179"/>
        <end position="224"/>
    </location>
</feature>
<protein>
    <submittedName>
        <fullName evidence="2">Uncharacterized protein</fullName>
    </submittedName>
</protein>
<name>A0AAW0A781_9AGAR</name>
<comment type="caution">
    <text evidence="2">The sequence shown here is derived from an EMBL/GenBank/DDBJ whole genome shotgun (WGS) entry which is preliminary data.</text>
</comment>
<dbReference type="Proteomes" id="UP001362999">
    <property type="component" value="Unassembled WGS sequence"/>
</dbReference>
<dbReference type="AlphaFoldDB" id="A0AAW0A781"/>
<keyword evidence="3" id="KW-1185">Reference proteome</keyword>
<sequence>MRIHTCTNGRVYTESFSRPPSRLRRVFQAGEKSLRTLAAGPHPPRLRTRNSKATQDLHPRASLIAHPNPYRISNLLYSSSTHPRVHPSRCHHHPSSSPSFRALSSPTRDNESSTQANAQCERGRGTPPRHSHEAFRERACLGRCDENESSQTVSSSIRIRIRIHSLNLYADVSTAEAYTRITHPPPPHGWLDEENRPNESRSSCHEGQTERSAETTLTSSRREASVVVTEIVEAAPASIPRLPHRPPHLTVTIAPTPLRRHHLRLLRSDTTTAPSPFTSHPPLSTDGFGAILNAIPRWHPPRTVLGCCEMQDVGDERWQRGRWDECVIWGDDSRDGDRSMPLAYPSTASLLWKPGRRRQRRLVGNVVCLKAGKSLIGSGDDRQAAAGGRRERHVIAGEDIPSSSDENSK</sequence>
<gene>
    <name evidence="2" type="ORF">R3P38DRAFT_3610189</name>
</gene>
<organism evidence="2 3">
    <name type="scientific">Favolaschia claudopus</name>
    <dbReference type="NCBI Taxonomy" id="2862362"/>
    <lineage>
        <taxon>Eukaryota</taxon>
        <taxon>Fungi</taxon>
        <taxon>Dikarya</taxon>
        <taxon>Basidiomycota</taxon>
        <taxon>Agaricomycotina</taxon>
        <taxon>Agaricomycetes</taxon>
        <taxon>Agaricomycetidae</taxon>
        <taxon>Agaricales</taxon>
        <taxon>Marasmiineae</taxon>
        <taxon>Mycenaceae</taxon>
        <taxon>Favolaschia</taxon>
    </lineage>
</organism>
<evidence type="ECO:0000313" key="2">
    <source>
        <dbReference type="EMBL" id="KAK7001926.1"/>
    </source>
</evidence>
<reference evidence="2 3" key="1">
    <citation type="journal article" date="2024" name="J Genomics">
        <title>Draft genome sequencing and assembly of Favolaschia claudopus CIRM-BRFM 2984 isolated from oak limbs.</title>
        <authorList>
            <person name="Navarro D."/>
            <person name="Drula E."/>
            <person name="Chaduli D."/>
            <person name="Cazenave R."/>
            <person name="Ahrendt S."/>
            <person name="Wang J."/>
            <person name="Lipzen A."/>
            <person name="Daum C."/>
            <person name="Barry K."/>
            <person name="Grigoriev I.V."/>
            <person name="Favel A."/>
            <person name="Rosso M.N."/>
            <person name="Martin F."/>
        </authorList>
    </citation>
    <scope>NUCLEOTIDE SEQUENCE [LARGE SCALE GENOMIC DNA]</scope>
    <source>
        <strain evidence="2 3">CIRM-BRFM 2984</strain>
    </source>
</reference>
<feature type="compositionally biased region" description="Low complexity" evidence="1">
    <location>
        <begin position="95"/>
        <end position="106"/>
    </location>
</feature>